<keyword evidence="10" id="KW-0342">GTP-binding</keyword>
<dbReference type="PANTHER" id="PTHR22960">
    <property type="entry name" value="MOLYBDOPTERIN COFACTOR SYNTHESIS PROTEIN A"/>
    <property type="match status" value="1"/>
</dbReference>
<feature type="binding site" evidence="10">
    <location>
        <position position="94"/>
    </location>
    <ligand>
        <name>GTP</name>
        <dbReference type="ChEBI" id="CHEBI:37565"/>
    </ligand>
</feature>
<evidence type="ECO:0000256" key="7">
    <source>
        <dbReference type="ARBA" id="ARBA00023150"/>
    </source>
</evidence>
<dbReference type="InterPro" id="IPR007197">
    <property type="entry name" value="rSAM"/>
</dbReference>
<keyword evidence="10" id="KW-0547">Nucleotide-binding</keyword>
<dbReference type="GO" id="GO:0061798">
    <property type="term" value="F:GTP 3',8'-cyclase activity"/>
    <property type="evidence" value="ECO:0007669"/>
    <property type="project" value="UniProtKB-UniRule"/>
</dbReference>
<dbReference type="HAMAP" id="MF_01225_B">
    <property type="entry name" value="MoaA_B"/>
    <property type="match status" value="1"/>
</dbReference>
<dbReference type="Pfam" id="PF04055">
    <property type="entry name" value="Radical_SAM"/>
    <property type="match status" value="1"/>
</dbReference>
<evidence type="ECO:0000256" key="5">
    <source>
        <dbReference type="ARBA" id="ARBA00023004"/>
    </source>
</evidence>
<feature type="binding site" evidence="10">
    <location>
        <position position="27"/>
    </location>
    <ligand>
        <name>[4Fe-4S] cluster</name>
        <dbReference type="ChEBI" id="CHEBI:49883"/>
        <label>1</label>
        <note>4Fe-4S-S-AdoMet</note>
    </ligand>
</feature>
<feature type="binding site" evidence="10">
    <location>
        <begin position="253"/>
        <end position="255"/>
    </location>
    <ligand>
        <name>GTP</name>
        <dbReference type="ChEBI" id="CHEBI:37565"/>
    </ligand>
</feature>
<dbReference type="EC" id="4.1.99.22" evidence="1 10"/>
<feature type="binding site" evidence="10">
    <location>
        <position position="67"/>
    </location>
    <ligand>
        <name>S-adenosyl-L-methionine</name>
        <dbReference type="ChEBI" id="CHEBI:59789"/>
    </ligand>
</feature>
<feature type="binding site" evidence="10">
    <location>
        <position position="155"/>
    </location>
    <ligand>
        <name>GTP</name>
        <dbReference type="ChEBI" id="CHEBI:37565"/>
    </ligand>
</feature>
<keyword evidence="3 10" id="KW-0949">S-adenosyl-L-methionine</keyword>
<reference evidence="12" key="1">
    <citation type="submission" date="2021-11" db="EMBL/GenBank/DDBJ databases">
        <title>Clostridia strains as spoilage organisms.</title>
        <authorList>
            <person name="Wambui J."/>
            <person name="Stevens M.J.A."/>
            <person name="Stephan R."/>
        </authorList>
    </citation>
    <scope>NUCLEOTIDE SEQUENCE</scope>
    <source>
        <strain evidence="12">CF009</strain>
    </source>
</reference>
<comment type="cofactor">
    <cofactor evidence="10">
        <name>[4Fe-4S] cluster</name>
        <dbReference type="ChEBI" id="CHEBI:49883"/>
    </cofactor>
    <text evidence="10">Binds 2 [4Fe-4S] clusters. Binds 1 [4Fe-4S] cluster coordinated with 3 cysteines and an exchangeable S-adenosyl-L-methionine and 1 [4Fe-4S] cluster coordinated with 3 cysteines and the GTP-derived substrate.</text>
</comment>
<dbReference type="InterPro" id="IPR040064">
    <property type="entry name" value="MoaA-like"/>
</dbReference>
<dbReference type="InterPro" id="IPR050105">
    <property type="entry name" value="MoCo_biosynth_MoaA/MoaC"/>
</dbReference>
<dbReference type="SFLD" id="SFLDS00029">
    <property type="entry name" value="Radical_SAM"/>
    <property type="match status" value="1"/>
</dbReference>
<evidence type="ECO:0000256" key="6">
    <source>
        <dbReference type="ARBA" id="ARBA00023014"/>
    </source>
</evidence>
<dbReference type="GO" id="GO:0046872">
    <property type="term" value="F:metal ion binding"/>
    <property type="evidence" value="ECO:0007669"/>
    <property type="project" value="UniProtKB-KW"/>
</dbReference>
<feature type="domain" description="Radical SAM core" evidence="11">
    <location>
        <begin position="4"/>
        <end position="234"/>
    </location>
</feature>
<evidence type="ECO:0000313" key="13">
    <source>
        <dbReference type="Proteomes" id="UP001164733"/>
    </source>
</evidence>
<keyword evidence="6 10" id="KW-0411">Iron-sulfur</keyword>
<keyword evidence="2 10" id="KW-0004">4Fe-4S</keyword>
<dbReference type="InterPro" id="IPR006638">
    <property type="entry name" value="Elp3/MiaA/NifB-like_rSAM"/>
</dbReference>
<proteinExistence type="inferred from homology"/>
<dbReference type="Pfam" id="PF06463">
    <property type="entry name" value="Mob_synth_C"/>
    <property type="match status" value="1"/>
</dbReference>
<feature type="binding site" evidence="10">
    <location>
        <position position="26"/>
    </location>
    <ligand>
        <name>S-adenosyl-L-methionine</name>
        <dbReference type="ChEBI" id="CHEBI:59789"/>
    </ligand>
</feature>
<keyword evidence="7 10" id="KW-0501">Molybdenum cofactor biosynthesis</keyword>
<comment type="catalytic activity">
    <reaction evidence="9 10">
        <text>GTP + AH2 + S-adenosyl-L-methionine = (8S)-3',8-cyclo-7,8-dihydroguanosine 5'-triphosphate + 5'-deoxyadenosine + L-methionine + A + H(+)</text>
        <dbReference type="Rhea" id="RHEA:49576"/>
        <dbReference type="ChEBI" id="CHEBI:13193"/>
        <dbReference type="ChEBI" id="CHEBI:15378"/>
        <dbReference type="ChEBI" id="CHEBI:17319"/>
        <dbReference type="ChEBI" id="CHEBI:17499"/>
        <dbReference type="ChEBI" id="CHEBI:37565"/>
        <dbReference type="ChEBI" id="CHEBI:57844"/>
        <dbReference type="ChEBI" id="CHEBI:59789"/>
        <dbReference type="ChEBI" id="CHEBI:131766"/>
        <dbReference type="EC" id="4.1.99.22"/>
    </reaction>
</comment>
<evidence type="ECO:0000256" key="4">
    <source>
        <dbReference type="ARBA" id="ARBA00022723"/>
    </source>
</evidence>
<keyword evidence="8 10" id="KW-0456">Lyase</keyword>
<dbReference type="InterPro" id="IPR010505">
    <property type="entry name" value="MoaA_twitch"/>
</dbReference>
<feature type="binding site" evidence="10">
    <location>
        <position position="248"/>
    </location>
    <ligand>
        <name>[4Fe-4S] cluster</name>
        <dbReference type="ChEBI" id="CHEBI:49883"/>
        <label>2</label>
        <note>4Fe-4S-substrate</note>
    </ligand>
</feature>
<accession>A0AA47EFU9</accession>
<dbReference type="GO" id="GO:0061799">
    <property type="term" value="F:cyclic pyranopterin monophosphate synthase activity"/>
    <property type="evidence" value="ECO:0007669"/>
    <property type="project" value="TreeGrafter"/>
</dbReference>
<gene>
    <name evidence="10 12" type="primary">moaA</name>
    <name evidence="12" type="ORF">LL038_16905</name>
</gene>
<evidence type="ECO:0000256" key="2">
    <source>
        <dbReference type="ARBA" id="ARBA00022485"/>
    </source>
</evidence>
<dbReference type="NCBIfam" id="TIGR02666">
    <property type="entry name" value="moaA"/>
    <property type="match status" value="1"/>
</dbReference>
<dbReference type="PROSITE" id="PS51918">
    <property type="entry name" value="RADICAL_SAM"/>
    <property type="match status" value="1"/>
</dbReference>
<dbReference type="EMBL" id="CP086239">
    <property type="protein sequence ID" value="WAG59310.1"/>
    <property type="molecule type" value="Genomic_DNA"/>
</dbReference>
<feature type="binding site" evidence="10">
    <location>
        <position position="189"/>
    </location>
    <ligand>
        <name>S-adenosyl-L-methionine</name>
        <dbReference type="ChEBI" id="CHEBI:59789"/>
    </ligand>
</feature>
<comment type="pathway">
    <text evidence="10">Cofactor biosynthesis; molybdopterin biosynthesis.</text>
</comment>
<dbReference type="GO" id="GO:0005525">
    <property type="term" value="F:GTP binding"/>
    <property type="evidence" value="ECO:0007669"/>
    <property type="project" value="UniProtKB-UniRule"/>
</dbReference>
<keyword evidence="4 10" id="KW-0479">Metal-binding</keyword>
<evidence type="ECO:0000313" key="12">
    <source>
        <dbReference type="EMBL" id="WAG59310.1"/>
    </source>
</evidence>
<feature type="binding site" evidence="10">
    <location>
        <position position="251"/>
    </location>
    <ligand>
        <name>[4Fe-4S] cluster</name>
        <dbReference type="ChEBI" id="CHEBI:49883"/>
        <label>2</label>
        <note>4Fe-4S-substrate</note>
    </ligand>
</feature>
<keyword evidence="5 10" id="KW-0408">Iron</keyword>
<dbReference type="CDD" id="cd01335">
    <property type="entry name" value="Radical_SAM"/>
    <property type="match status" value="1"/>
</dbReference>
<dbReference type="SMART" id="SM00729">
    <property type="entry name" value="Elp3"/>
    <property type="match status" value="1"/>
</dbReference>
<dbReference type="GO" id="GO:0006777">
    <property type="term" value="P:Mo-molybdopterin cofactor biosynthetic process"/>
    <property type="evidence" value="ECO:0007669"/>
    <property type="project" value="UniProtKB-UniRule"/>
</dbReference>
<comment type="function">
    <text evidence="10">Catalyzes the cyclization of GTP to (8S)-3',8-cyclo-7,8-dihydroguanosine 5'-triphosphate.</text>
</comment>
<comment type="similarity">
    <text evidence="10">Belongs to the radical SAM superfamily. MoaA family.</text>
</comment>
<dbReference type="RefSeq" id="WP_216124952.1">
    <property type="nucleotide sequence ID" value="NZ_CP086239.1"/>
</dbReference>
<evidence type="ECO:0000256" key="1">
    <source>
        <dbReference type="ARBA" id="ARBA00012167"/>
    </source>
</evidence>
<dbReference type="PANTHER" id="PTHR22960:SF0">
    <property type="entry name" value="MOLYBDENUM COFACTOR BIOSYNTHESIS PROTEIN 1"/>
    <property type="match status" value="1"/>
</dbReference>
<dbReference type="SFLD" id="SFLDG01383">
    <property type="entry name" value="cyclic_pyranopterin_phosphate"/>
    <property type="match status" value="1"/>
</dbReference>
<dbReference type="CDD" id="cd21117">
    <property type="entry name" value="Twitch_MoaA"/>
    <property type="match status" value="1"/>
</dbReference>
<comment type="subunit">
    <text evidence="10">Monomer and homodimer.</text>
</comment>
<evidence type="ECO:0000256" key="9">
    <source>
        <dbReference type="ARBA" id="ARBA00048697"/>
    </source>
</evidence>
<dbReference type="AlphaFoldDB" id="A0AA47EFU9"/>
<dbReference type="InterPro" id="IPR013483">
    <property type="entry name" value="MoaA"/>
</dbReference>
<protein>
    <recommendedName>
        <fullName evidence="1 10">GTP 3',8-cyclase</fullName>
        <ecNumber evidence="1 10">4.1.99.22</ecNumber>
    </recommendedName>
    <alternativeName>
        <fullName evidence="10">Molybdenum cofactor biosynthesis protein A</fullName>
    </alternativeName>
</protein>
<feature type="binding site" evidence="10">
    <location>
        <position position="265"/>
    </location>
    <ligand>
        <name>[4Fe-4S] cluster</name>
        <dbReference type="ChEBI" id="CHEBI:49883"/>
        <label>2</label>
        <note>4Fe-4S-substrate</note>
    </ligand>
</feature>
<evidence type="ECO:0000259" key="11">
    <source>
        <dbReference type="PROSITE" id="PS51918"/>
    </source>
</evidence>
<feature type="binding site" evidence="10">
    <location>
        <position position="24"/>
    </location>
    <ligand>
        <name>[4Fe-4S] cluster</name>
        <dbReference type="ChEBI" id="CHEBI:49883"/>
        <label>1</label>
        <note>4Fe-4S-S-AdoMet</note>
    </ligand>
</feature>
<evidence type="ECO:0000256" key="8">
    <source>
        <dbReference type="ARBA" id="ARBA00023239"/>
    </source>
</evidence>
<dbReference type="SFLD" id="SFLDG01067">
    <property type="entry name" value="SPASM/twitch_domain_containing"/>
    <property type="match status" value="1"/>
</dbReference>
<dbReference type="GO" id="GO:0051539">
    <property type="term" value="F:4 iron, 4 sulfur cluster binding"/>
    <property type="evidence" value="ECO:0007669"/>
    <property type="project" value="UniProtKB-UniRule"/>
</dbReference>
<sequence>MKDRFSREITYLRISVTDLCNLRCVYCMPEEEVPKLRNSDLLSFEDIVEIVQMAAELGIQKVRITGGEPLTKPGIVNLCREIADVSGINEVSMTTNGILLPTMAMDLKKAGISRVNISLDTLNPQKYRNITRKGHFEEVINGIRAAEDAGMYPIKLNTVLIGGYNDDEIEDFVEITKTKDIEIRFIELMPIGEGANFHSEAFITAETILQRVPELEPMSHREGVVRLYRLPNGKGRVGLISPISQHFCSSCNRVRLTADGRLKPCLHSSQEIPLKGLRGKELRQAICQAILEKPLKHELLSPAFPSQAGRCMNEIGG</sequence>
<dbReference type="InterPro" id="IPR000385">
    <property type="entry name" value="MoaA_NifB_PqqE_Fe-S-bd_CS"/>
</dbReference>
<feature type="binding site" evidence="10">
    <location>
        <position position="20"/>
    </location>
    <ligand>
        <name>[4Fe-4S] cluster</name>
        <dbReference type="ChEBI" id="CHEBI:49883"/>
        <label>1</label>
        <note>4Fe-4S-S-AdoMet</note>
    </ligand>
</feature>
<organism evidence="12 13">
    <name type="scientific">Clostridium estertheticum</name>
    <dbReference type="NCBI Taxonomy" id="238834"/>
    <lineage>
        <taxon>Bacteria</taxon>
        <taxon>Bacillati</taxon>
        <taxon>Bacillota</taxon>
        <taxon>Clostridia</taxon>
        <taxon>Eubacteriales</taxon>
        <taxon>Clostridiaceae</taxon>
        <taxon>Clostridium</taxon>
    </lineage>
</organism>
<feature type="binding site" evidence="10">
    <location>
        <position position="13"/>
    </location>
    <ligand>
        <name>GTP</name>
        <dbReference type="ChEBI" id="CHEBI:37565"/>
    </ligand>
</feature>
<dbReference type="NCBIfam" id="NF001199">
    <property type="entry name" value="PRK00164.2-1"/>
    <property type="match status" value="1"/>
</dbReference>
<dbReference type="Proteomes" id="UP001164733">
    <property type="component" value="Chromosome"/>
</dbReference>
<dbReference type="GO" id="GO:1904047">
    <property type="term" value="F:S-adenosyl-L-methionine binding"/>
    <property type="evidence" value="ECO:0007669"/>
    <property type="project" value="UniProtKB-UniRule"/>
</dbReference>
<evidence type="ECO:0000256" key="10">
    <source>
        <dbReference type="HAMAP-Rule" id="MF_01225"/>
    </source>
</evidence>
<feature type="binding site" evidence="10">
    <location>
        <position position="118"/>
    </location>
    <ligand>
        <name>S-adenosyl-L-methionine</name>
        <dbReference type="ChEBI" id="CHEBI:59789"/>
    </ligand>
</feature>
<feature type="binding site" evidence="10">
    <location>
        <position position="63"/>
    </location>
    <ligand>
        <name>GTP</name>
        <dbReference type="ChEBI" id="CHEBI:37565"/>
    </ligand>
</feature>
<name>A0AA47EFU9_9CLOT</name>
<dbReference type="PROSITE" id="PS01305">
    <property type="entry name" value="MOAA_NIFB_PQQE"/>
    <property type="match status" value="1"/>
</dbReference>
<dbReference type="SFLD" id="SFLDG01386">
    <property type="entry name" value="main_SPASM_domain-containing"/>
    <property type="match status" value="1"/>
</dbReference>
<evidence type="ECO:0000256" key="3">
    <source>
        <dbReference type="ARBA" id="ARBA00022691"/>
    </source>
</evidence>